<dbReference type="KEGG" id="hcm:HCD_00585"/>
<evidence type="ECO:0000313" key="1">
    <source>
        <dbReference type="EMBL" id="AFI05149.1"/>
    </source>
</evidence>
<dbReference type="PATRIC" id="fig|1163745.3.peg.127"/>
<proteinExistence type="predicted"/>
<dbReference type="RefSeq" id="WP_014658678.1">
    <property type="nucleotide sequence ID" value="NC_017735.1"/>
</dbReference>
<gene>
    <name evidence="1" type="ordered locus">HCD_00585</name>
</gene>
<dbReference type="EMBL" id="CP003481">
    <property type="protein sequence ID" value="AFI05149.1"/>
    <property type="molecule type" value="Genomic_DNA"/>
</dbReference>
<sequence>MKGLINNIQKIELSHIPLEKYFSKPDIDGELSDLIWGRNAKLKTSLLIEPNERNLKEKIYHFFREKCDKMMSGEIDLNMKITCKEDGKEKETFELFENLVHLNLQVETYYEYIGSLKEHEKRLQYSKQIYKTLIENYYAQN</sequence>
<accession>I0EQD0</accession>
<keyword evidence="2" id="KW-1185">Reference proteome</keyword>
<dbReference type="STRING" id="1163745.HCD_00585"/>
<organism evidence="1 2">
    <name type="scientific">Helicobacter cetorum (strain ATCC BAA-540 / CCUG 52418 / MIT 99-5656)</name>
    <dbReference type="NCBI Taxonomy" id="1163745"/>
    <lineage>
        <taxon>Bacteria</taxon>
        <taxon>Pseudomonadati</taxon>
        <taxon>Campylobacterota</taxon>
        <taxon>Epsilonproteobacteria</taxon>
        <taxon>Campylobacterales</taxon>
        <taxon>Helicobacteraceae</taxon>
        <taxon>Helicobacter</taxon>
    </lineage>
</organism>
<dbReference type="HOGENOM" id="CLU_1822662_0_0_7"/>
<dbReference type="AlphaFoldDB" id="I0EQD0"/>
<evidence type="ECO:0000313" key="2">
    <source>
        <dbReference type="Proteomes" id="UP000005013"/>
    </source>
</evidence>
<name>I0EQD0_HELCM</name>
<reference evidence="1 2" key="1">
    <citation type="journal article" date="2013" name="PLoS ONE">
        <title>Sequence Divergence and Conservation in Genomes ofHelicobacter cetorum Strains from a Dolphin and a Whale.</title>
        <authorList>
            <person name="Kersulyte D."/>
            <person name="Rossi M."/>
            <person name="Berg D.E."/>
        </authorList>
    </citation>
    <scope>NUCLEOTIDE SEQUENCE [LARGE SCALE GENOMIC DNA]</scope>
    <source>
        <strain evidence="1 2">MIT 99-5656</strain>
    </source>
</reference>
<protein>
    <submittedName>
        <fullName evidence="1">Uncharacterized protein</fullName>
    </submittedName>
</protein>
<dbReference type="Proteomes" id="UP000005013">
    <property type="component" value="Chromosome"/>
</dbReference>